<feature type="transmembrane region" description="Helical" evidence="1">
    <location>
        <begin position="57"/>
        <end position="80"/>
    </location>
</feature>
<feature type="transmembrane region" description="Helical" evidence="1">
    <location>
        <begin position="313"/>
        <end position="331"/>
    </location>
</feature>
<evidence type="ECO:0008006" key="4">
    <source>
        <dbReference type="Google" id="ProtNLM"/>
    </source>
</evidence>
<proteinExistence type="predicted"/>
<comment type="caution">
    <text evidence="2">The sequence shown here is derived from an EMBL/GenBank/DDBJ whole genome shotgun (WGS) entry which is preliminary data.</text>
</comment>
<reference evidence="3" key="1">
    <citation type="journal article" date="2019" name="Int. J. Syst. Evol. Microbiol.">
        <title>The Global Catalogue of Microorganisms (GCM) 10K type strain sequencing project: providing services to taxonomists for standard genome sequencing and annotation.</title>
        <authorList>
            <consortium name="The Broad Institute Genomics Platform"/>
            <consortium name="The Broad Institute Genome Sequencing Center for Infectious Disease"/>
            <person name="Wu L."/>
            <person name="Ma J."/>
        </authorList>
    </citation>
    <scope>NUCLEOTIDE SEQUENCE [LARGE SCALE GENOMIC DNA]</scope>
    <source>
        <strain evidence="3">JCM 18537</strain>
    </source>
</reference>
<keyword evidence="1" id="KW-0472">Membrane</keyword>
<evidence type="ECO:0000256" key="1">
    <source>
        <dbReference type="SAM" id="Phobius"/>
    </source>
</evidence>
<evidence type="ECO:0000313" key="3">
    <source>
        <dbReference type="Proteomes" id="UP001501645"/>
    </source>
</evidence>
<gene>
    <name evidence="2" type="ORF">GCM10023351_22020</name>
</gene>
<organism evidence="2 3">
    <name type="scientific">Microbacterium gilvum</name>
    <dbReference type="NCBI Taxonomy" id="1336204"/>
    <lineage>
        <taxon>Bacteria</taxon>
        <taxon>Bacillati</taxon>
        <taxon>Actinomycetota</taxon>
        <taxon>Actinomycetes</taxon>
        <taxon>Micrococcales</taxon>
        <taxon>Microbacteriaceae</taxon>
        <taxon>Microbacterium</taxon>
    </lineage>
</organism>
<protein>
    <recommendedName>
        <fullName evidence="4">DUF3137 domain-containing protein</fullName>
    </recommendedName>
</protein>
<dbReference type="Proteomes" id="UP001501645">
    <property type="component" value="Unassembled WGS sequence"/>
</dbReference>
<evidence type="ECO:0000313" key="2">
    <source>
        <dbReference type="EMBL" id="GAA4776860.1"/>
    </source>
</evidence>
<feature type="transmembrane region" description="Helical" evidence="1">
    <location>
        <begin position="21"/>
        <end position="45"/>
    </location>
</feature>
<sequence length="341" mass="37726">MRGFARLVRGGLPKRVVPNAGLLAVIGGMLLFVVLVITWPMLGAFSGGRLSAADVGMLAVASLAPLTVIALCIWVIARLVRQDRRRYRLHLLARDNGWRYAPWAGASAYAGMYAAPGAVVDVFDRIEIPARDPIELGTYRGTTGSGRSTTIRQTDYVRVPLGTMLPHVVVDARANDRAFGRSNLPLGFAGGQQLIPEGPFADAFRLYCPTGYEADALYLFSPDVLAVMLDHARDLDVEVRDDALYLCAPRGIVTTDPDCWRAVLTTIRAITAKTRQWENWRDERLAQVRGRPSLERPRGVARAGRRLRERFEWWWIVLGVVGLGYGLWAIVSELAEWVGSL</sequence>
<keyword evidence="1" id="KW-1133">Transmembrane helix</keyword>
<dbReference type="EMBL" id="BAABKO010000003">
    <property type="protein sequence ID" value="GAA4776860.1"/>
    <property type="molecule type" value="Genomic_DNA"/>
</dbReference>
<keyword evidence="3" id="KW-1185">Reference proteome</keyword>
<keyword evidence="1" id="KW-0812">Transmembrane</keyword>
<name>A0ABP9A9X5_9MICO</name>
<accession>A0ABP9A9X5</accession>